<evidence type="ECO:0000313" key="9">
    <source>
        <dbReference type="EMBL" id="SVC37869.1"/>
    </source>
</evidence>
<dbReference type="SUPFAM" id="SSF48019">
    <property type="entry name" value="post-AAA+ oligomerization domain-like"/>
    <property type="match status" value="1"/>
</dbReference>
<evidence type="ECO:0000259" key="8">
    <source>
        <dbReference type="Pfam" id="PF21694"/>
    </source>
</evidence>
<dbReference type="EC" id="2.7.7.7" evidence="1"/>
<protein>
    <recommendedName>
        <fullName evidence="1">DNA-directed DNA polymerase</fullName>
        <ecNumber evidence="1">2.7.7.7</ecNumber>
    </recommendedName>
</protein>
<dbReference type="SUPFAM" id="SSF52540">
    <property type="entry name" value="P-loop containing nucleoside triphosphate hydrolases"/>
    <property type="match status" value="1"/>
</dbReference>
<dbReference type="InterPro" id="IPR048466">
    <property type="entry name" value="DNA_pol3_delta-like_C"/>
</dbReference>
<evidence type="ECO:0000256" key="5">
    <source>
        <dbReference type="ARBA" id="ARBA00022932"/>
    </source>
</evidence>
<dbReference type="GO" id="GO:0003887">
    <property type="term" value="F:DNA-directed DNA polymerase activity"/>
    <property type="evidence" value="ECO:0007669"/>
    <property type="project" value="UniProtKB-KW"/>
</dbReference>
<dbReference type="Gene3D" id="1.10.8.60">
    <property type="match status" value="1"/>
</dbReference>
<evidence type="ECO:0000256" key="2">
    <source>
        <dbReference type="ARBA" id="ARBA00022679"/>
    </source>
</evidence>
<keyword evidence="2" id="KW-0808">Transferase</keyword>
<dbReference type="GO" id="GO:0009360">
    <property type="term" value="C:DNA polymerase III complex"/>
    <property type="evidence" value="ECO:0007669"/>
    <property type="project" value="TreeGrafter"/>
</dbReference>
<dbReference type="InterPro" id="IPR008921">
    <property type="entry name" value="DNA_pol3_clamp-load_cplx_C"/>
</dbReference>
<dbReference type="PANTHER" id="PTHR34388:SF1">
    <property type="entry name" value="DNA POLYMERASE III SUBUNIT DELTA"/>
    <property type="match status" value="1"/>
</dbReference>
<dbReference type="PANTHER" id="PTHR34388">
    <property type="entry name" value="DNA POLYMERASE III SUBUNIT DELTA"/>
    <property type="match status" value="1"/>
</dbReference>
<evidence type="ECO:0000256" key="1">
    <source>
        <dbReference type="ARBA" id="ARBA00012417"/>
    </source>
</evidence>
<accession>A0A382LMC3</accession>
<dbReference type="AlphaFoldDB" id="A0A382LMC3"/>
<dbReference type="Pfam" id="PF21694">
    <property type="entry name" value="DNA_pol3_delta_C"/>
    <property type="match status" value="1"/>
</dbReference>
<dbReference type="InterPro" id="IPR027417">
    <property type="entry name" value="P-loop_NTPase"/>
</dbReference>
<evidence type="ECO:0000256" key="4">
    <source>
        <dbReference type="ARBA" id="ARBA00022705"/>
    </source>
</evidence>
<keyword evidence="3" id="KW-0548">Nucleotidyltransferase</keyword>
<dbReference type="GO" id="GO:0003677">
    <property type="term" value="F:DNA binding"/>
    <property type="evidence" value="ECO:0007669"/>
    <property type="project" value="InterPro"/>
</dbReference>
<keyword evidence="5" id="KW-0239">DNA-directed DNA polymerase</keyword>
<evidence type="ECO:0000256" key="3">
    <source>
        <dbReference type="ARBA" id="ARBA00022695"/>
    </source>
</evidence>
<sequence>MPAHVLHGDTYLVHRELSRVESDAGAGDVLESNQHRLTGSQTNLNELLSICNALPFMDSFRVVVVDGLLATFERRAGRGRRRTTSGEAGAGTLLGWEGLDEAIAAMPDTTLLIFLDATLPDSNPMLRLLGKAAEIHALPTPTGENLARWIKAAVEQKGSSISPSAIGSMTDMVGGDLWSLDNELEKLSLYAAGERIEESHVNQLVNQAREGNIFAAVDAMIDGKQSLALSLLYQLREDGKEAPFIISMVERQLRLLALARDCIDQGIPPREVGSRLGTNSQFVVRKTLEQARRHSWADIMWRYQRLLEADLTIKRGRLEPHLAMELL</sequence>
<dbReference type="EMBL" id="UINC01088013">
    <property type="protein sequence ID" value="SVC37869.1"/>
    <property type="molecule type" value="Genomic_DNA"/>
</dbReference>
<feature type="non-terminal residue" evidence="9">
    <location>
        <position position="327"/>
    </location>
</feature>
<dbReference type="NCBIfam" id="TIGR01128">
    <property type="entry name" value="holA"/>
    <property type="match status" value="1"/>
</dbReference>
<feature type="domain" description="DNA polymerase III delta subunit-like C-terminal" evidence="8">
    <location>
        <begin position="210"/>
        <end position="327"/>
    </location>
</feature>
<evidence type="ECO:0000256" key="7">
    <source>
        <dbReference type="ARBA" id="ARBA00049244"/>
    </source>
</evidence>
<organism evidence="9">
    <name type="scientific">marine metagenome</name>
    <dbReference type="NCBI Taxonomy" id="408172"/>
    <lineage>
        <taxon>unclassified sequences</taxon>
        <taxon>metagenomes</taxon>
        <taxon>ecological metagenomes</taxon>
    </lineage>
</organism>
<dbReference type="GO" id="GO:0006261">
    <property type="term" value="P:DNA-templated DNA replication"/>
    <property type="evidence" value="ECO:0007669"/>
    <property type="project" value="TreeGrafter"/>
</dbReference>
<name>A0A382LMC3_9ZZZZ</name>
<dbReference type="InterPro" id="IPR005790">
    <property type="entry name" value="DNA_polIII_delta"/>
</dbReference>
<comment type="similarity">
    <text evidence="6">Belongs to the DNA polymerase HolA subunit family.</text>
</comment>
<evidence type="ECO:0000256" key="6">
    <source>
        <dbReference type="ARBA" id="ARBA00034754"/>
    </source>
</evidence>
<dbReference type="Gene3D" id="3.40.50.300">
    <property type="entry name" value="P-loop containing nucleotide triphosphate hydrolases"/>
    <property type="match status" value="1"/>
</dbReference>
<dbReference type="Gene3D" id="1.20.272.10">
    <property type="match status" value="1"/>
</dbReference>
<proteinExistence type="inferred from homology"/>
<comment type="catalytic activity">
    <reaction evidence="7">
        <text>DNA(n) + a 2'-deoxyribonucleoside 5'-triphosphate = DNA(n+1) + diphosphate</text>
        <dbReference type="Rhea" id="RHEA:22508"/>
        <dbReference type="Rhea" id="RHEA-COMP:17339"/>
        <dbReference type="Rhea" id="RHEA-COMP:17340"/>
        <dbReference type="ChEBI" id="CHEBI:33019"/>
        <dbReference type="ChEBI" id="CHEBI:61560"/>
        <dbReference type="ChEBI" id="CHEBI:173112"/>
        <dbReference type="EC" id="2.7.7.7"/>
    </reaction>
</comment>
<keyword evidence="4" id="KW-0235">DNA replication</keyword>
<reference evidence="9" key="1">
    <citation type="submission" date="2018-05" db="EMBL/GenBank/DDBJ databases">
        <authorList>
            <person name="Lanie J.A."/>
            <person name="Ng W.-L."/>
            <person name="Kazmierczak K.M."/>
            <person name="Andrzejewski T.M."/>
            <person name="Davidsen T.M."/>
            <person name="Wayne K.J."/>
            <person name="Tettelin H."/>
            <person name="Glass J.I."/>
            <person name="Rusch D."/>
            <person name="Podicherti R."/>
            <person name="Tsui H.-C.T."/>
            <person name="Winkler M.E."/>
        </authorList>
    </citation>
    <scope>NUCLEOTIDE SEQUENCE</scope>
</reference>
<gene>
    <name evidence="9" type="ORF">METZ01_LOCUS290723</name>
</gene>